<dbReference type="EMBL" id="UGVN01000001">
    <property type="protein sequence ID" value="SUE42243.1"/>
    <property type="molecule type" value="Genomic_DNA"/>
</dbReference>
<evidence type="ECO:0000256" key="1">
    <source>
        <dbReference type="PROSITE-ProRule" id="PRU01076"/>
    </source>
</evidence>
<dbReference type="Proteomes" id="UP000254919">
    <property type="component" value="Unassembled WGS sequence"/>
</dbReference>
<keyword evidence="5" id="KW-1185">Reference proteome</keyword>
<protein>
    <submittedName>
        <fullName evidence="3">AbrB family transcriptional regulator</fullName>
    </submittedName>
    <submittedName>
        <fullName evidence="4">Putative regulator PrlF</fullName>
    </submittedName>
</protein>
<gene>
    <name evidence="3" type="ORF">APZ41_003575</name>
    <name evidence="4" type="ORF">NCTC13291_03862</name>
</gene>
<dbReference type="SUPFAM" id="SSF89447">
    <property type="entry name" value="AbrB/MazE/MraZ-like"/>
    <property type="match status" value="1"/>
</dbReference>
<keyword evidence="1" id="KW-0238">DNA-binding</keyword>
<dbReference type="SMART" id="SM00966">
    <property type="entry name" value="SpoVT_AbrB"/>
    <property type="match status" value="1"/>
</dbReference>
<dbReference type="InterPro" id="IPR007159">
    <property type="entry name" value="SpoVT-AbrB_dom"/>
</dbReference>
<dbReference type="STRING" id="207340.APZ41_003575"/>
<organism evidence="3 5">
    <name type="scientific">Roseomonas mucosa</name>
    <dbReference type="NCBI Taxonomy" id="207340"/>
    <lineage>
        <taxon>Bacteria</taxon>
        <taxon>Pseudomonadati</taxon>
        <taxon>Pseudomonadota</taxon>
        <taxon>Alphaproteobacteria</taxon>
        <taxon>Acetobacterales</taxon>
        <taxon>Roseomonadaceae</taxon>
        <taxon>Roseomonas</taxon>
    </lineage>
</organism>
<sequence length="77" mass="8092">MATIVTSKGQVTIPKPVRDLLGITTGTAVEFQVAPDGRVVLARADDAAAPRSRFERLRGAAGHGMSTDEIMALTRGD</sequence>
<evidence type="ECO:0000313" key="4">
    <source>
        <dbReference type="EMBL" id="SUE42243.1"/>
    </source>
</evidence>
<dbReference type="AlphaFoldDB" id="A0A1S8D8E8"/>
<name>A0A1S8D8E8_9PROT</name>
<feature type="domain" description="SpoVT-AbrB" evidence="2">
    <location>
        <begin position="1"/>
        <end position="46"/>
    </location>
</feature>
<dbReference type="GeneID" id="99635005"/>
<dbReference type="OrthoDB" id="9809003at2"/>
<dbReference type="InterPro" id="IPR037914">
    <property type="entry name" value="SpoVT-AbrB_sf"/>
</dbReference>
<reference evidence="4 6" key="2">
    <citation type="submission" date="2018-06" db="EMBL/GenBank/DDBJ databases">
        <authorList>
            <consortium name="Pathogen Informatics"/>
            <person name="Doyle S."/>
        </authorList>
    </citation>
    <scope>NUCLEOTIDE SEQUENCE [LARGE SCALE GENOMIC DNA]</scope>
    <source>
        <strain evidence="4 6">NCTC13291</strain>
    </source>
</reference>
<dbReference type="Pfam" id="PF04014">
    <property type="entry name" value="MazE_antitoxin"/>
    <property type="match status" value="1"/>
</dbReference>
<evidence type="ECO:0000259" key="2">
    <source>
        <dbReference type="PROSITE" id="PS51740"/>
    </source>
</evidence>
<dbReference type="Gene3D" id="2.10.260.10">
    <property type="match status" value="1"/>
</dbReference>
<dbReference type="GO" id="GO:0003677">
    <property type="term" value="F:DNA binding"/>
    <property type="evidence" value="ECO:0007669"/>
    <property type="project" value="UniProtKB-UniRule"/>
</dbReference>
<dbReference type="RefSeq" id="WP_027297158.1">
    <property type="nucleotide sequence ID" value="NZ_AP031462.1"/>
</dbReference>
<evidence type="ECO:0000313" key="5">
    <source>
        <dbReference type="Proteomes" id="UP000054844"/>
    </source>
</evidence>
<dbReference type="PROSITE" id="PS51740">
    <property type="entry name" value="SPOVT_ABRB"/>
    <property type="match status" value="1"/>
</dbReference>
<evidence type="ECO:0000313" key="3">
    <source>
        <dbReference type="EMBL" id="ONH84656.1"/>
    </source>
</evidence>
<dbReference type="EMBL" id="LLWF02000005">
    <property type="protein sequence ID" value="ONH84656.1"/>
    <property type="molecule type" value="Genomic_DNA"/>
</dbReference>
<proteinExistence type="predicted"/>
<dbReference type="Proteomes" id="UP000054844">
    <property type="component" value="Unassembled WGS sequence"/>
</dbReference>
<accession>A0A1S8D8E8</accession>
<evidence type="ECO:0000313" key="6">
    <source>
        <dbReference type="Proteomes" id="UP000254919"/>
    </source>
</evidence>
<dbReference type="NCBIfam" id="TIGR01439">
    <property type="entry name" value="lp_hng_hel_AbrB"/>
    <property type="match status" value="1"/>
</dbReference>
<reference evidence="3 5" key="1">
    <citation type="submission" date="2016-12" db="EMBL/GenBank/DDBJ databases">
        <title>Draft genome sequence of Roseomonas mucosa strain AU37, isolated from a peripheral intravenous catheter.</title>
        <authorList>
            <person name="Choudhury M.A."/>
            <person name="Sidjabat H.E."/>
            <person name="Wailan A.M."/>
            <person name="Zhang L."/>
            <person name="Marsh N.M."/>
            <person name="Rickard C.M."/>
            <person name="Davies M."/>
            <person name="Mcmillan D.J."/>
        </authorList>
    </citation>
    <scope>NUCLEOTIDE SEQUENCE [LARGE SCALE GENOMIC DNA]</scope>
    <source>
        <strain evidence="3 5">SAVE376</strain>
    </source>
</reference>